<dbReference type="Proteomes" id="UP000326924">
    <property type="component" value="Unassembled WGS sequence"/>
</dbReference>
<feature type="region of interest" description="Disordered" evidence="1">
    <location>
        <begin position="126"/>
        <end position="178"/>
    </location>
</feature>
<organism evidence="2 3">
    <name type="scientific">Sphaerosporella brunnea</name>
    <dbReference type="NCBI Taxonomy" id="1250544"/>
    <lineage>
        <taxon>Eukaryota</taxon>
        <taxon>Fungi</taxon>
        <taxon>Dikarya</taxon>
        <taxon>Ascomycota</taxon>
        <taxon>Pezizomycotina</taxon>
        <taxon>Pezizomycetes</taxon>
        <taxon>Pezizales</taxon>
        <taxon>Pyronemataceae</taxon>
        <taxon>Sphaerosporella</taxon>
    </lineage>
</organism>
<dbReference type="OrthoDB" id="5384020at2759"/>
<accession>A0A5J5EWC9</accession>
<name>A0A5J5EWC9_9PEZI</name>
<dbReference type="AlphaFoldDB" id="A0A5J5EWC9"/>
<keyword evidence="3" id="KW-1185">Reference proteome</keyword>
<gene>
    <name evidence="2" type="ORF">FN846DRAFT_899020</name>
</gene>
<reference evidence="2 3" key="1">
    <citation type="submission" date="2019-09" db="EMBL/GenBank/DDBJ databases">
        <title>Draft genome of the ectomycorrhizal ascomycete Sphaerosporella brunnea.</title>
        <authorList>
            <consortium name="DOE Joint Genome Institute"/>
            <person name="Benucci G.M."/>
            <person name="Marozzi G."/>
            <person name="Antonielli L."/>
            <person name="Sanchez S."/>
            <person name="Marco P."/>
            <person name="Wang X."/>
            <person name="Falini L.B."/>
            <person name="Barry K."/>
            <person name="Haridas S."/>
            <person name="Lipzen A."/>
            <person name="Labutti K."/>
            <person name="Grigoriev I.V."/>
            <person name="Murat C."/>
            <person name="Martin F."/>
            <person name="Albertini E."/>
            <person name="Donnini D."/>
            <person name="Bonito G."/>
        </authorList>
    </citation>
    <scope>NUCLEOTIDE SEQUENCE [LARGE SCALE GENOMIC DNA]</scope>
    <source>
        <strain evidence="2 3">Sb_GMNB300</strain>
    </source>
</reference>
<protein>
    <submittedName>
        <fullName evidence="2">Uncharacterized protein</fullName>
    </submittedName>
</protein>
<feature type="compositionally biased region" description="Polar residues" evidence="1">
    <location>
        <begin position="52"/>
        <end position="64"/>
    </location>
</feature>
<sequence>MSSQSNNENSNPERSYTRDRRGSSLSDFFSSNRQPQSSAPHPGPITTAAAHANNQRRMSLSGLNGSPPKLSTGYAFRRGSVSSISSSSSVQDESAIDDSEPASGSPSSPFARRMSWGARALREVRLPGASRGMPPSPGASSPIVSQGFDPALQQRRMSMPAPPTGAMPASKAPAYDPVQERILRNELYMD</sequence>
<feature type="compositionally biased region" description="Polar residues" evidence="1">
    <location>
        <begin position="23"/>
        <end position="39"/>
    </location>
</feature>
<comment type="caution">
    <text evidence="2">The sequence shown here is derived from an EMBL/GenBank/DDBJ whole genome shotgun (WGS) entry which is preliminary data.</text>
</comment>
<feature type="compositionally biased region" description="Low complexity" evidence="1">
    <location>
        <begin position="80"/>
        <end position="90"/>
    </location>
</feature>
<proteinExistence type="predicted"/>
<evidence type="ECO:0000313" key="2">
    <source>
        <dbReference type="EMBL" id="KAA8905558.1"/>
    </source>
</evidence>
<feature type="compositionally biased region" description="Low complexity" evidence="1">
    <location>
        <begin position="1"/>
        <end position="10"/>
    </location>
</feature>
<dbReference type="InParanoid" id="A0A5J5EWC9"/>
<evidence type="ECO:0000256" key="1">
    <source>
        <dbReference type="SAM" id="MobiDB-lite"/>
    </source>
</evidence>
<feature type="region of interest" description="Disordered" evidence="1">
    <location>
        <begin position="1"/>
        <end position="114"/>
    </location>
</feature>
<dbReference type="EMBL" id="VXIS01000098">
    <property type="protein sequence ID" value="KAA8905558.1"/>
    <property type="molecule type" value="Genomic_DNA"/>
</dbReference>
<evidence type="ECO:0000313" key="3">
    <source>
        <dbReference type="Proteomes" id="UP000326924"/>
    </source>
</evidence>